<dbReference type="InterPro" id="IPR023346">
    <property type="entry name" value="Lysozyme-like_dom_sf"/>
</dbReference>
<evidence type="ECO:0000313" key="2">
    <source>
        <dbReference type="EMBL" id="SHH95817.1"/>
    </source>
</evidence>
<name>A0A1M5X7K5_9FLAO</name>
<dbReference type="GO" id="GO:0006032">
    <property type="term" value="P:chitin catabolic process"/>
    <property type="evidence" value="ECO:0007669"/>
    <property type="project" value="InterPro"/>
</dbReference>
<dbReference type="InterPro" id="IPR000726">
    <property type="entry name" value="Glyco_hydro_19_cat"/>
</dbReference>
<reference evidence="3" key="1">
    <citation type="submission" date="2016-11" db="EMBL/GenBank/DDBJ databases">
        <authorList>
            <person name="Varghese N."/>
            <person name="Submissions S."/>
        </authorList>
    </citation>
    <scope>NUCLEOTIDE SEQUENCE [LARGE SCALE GENOMIC DNA]</scope>
    <source>
        <strain evidence="3">DSM 19055</strain>
    </source>
</reference>
<dbReference type="Pfam" id="PF00182">
    <property type="entry name" value="Glyco_hydro_19"/>
    <property type="match status" value="1"/>
</dbReference>
<proteinExistence type="predicted"/>
<accession>A0A1M5X7K5</accession>
<protein>
    <submittedName>
        <fullName evidence="2">Chitinase class I</fullName>
    </submittedName>
</protein>
<dbReference type="RefSeq" id="WP_073066953.1">
    <property type="nucleotide sequence ID" value="NZ_FQWT01000010.1"/>
</dbReference>
<dbReference type="SUPFAM" id="SSF53955">
    <property type="entry name" value="Lysozyme-like"/>
    <property type="match status" value="1"/>
</dbReference>
<keyword evidence="3" id="KW-1185">Reference proteome</keyword>
<evidence type="ECO:0000313" key="3">
    <source>
        <dbReference type="Proteomes" id="UP000184047"/>
    </source>
</evidence>
<gene>
    <name evidence="2" type="ORF">SAMN05421866_0032</name>
</gene>
<dbReference type="EMBL" id="FQWT01000010">
    <property type="protein sequence ID" value="SHH95817.1"/>
    <property type="molecule type" value="Genomic_DNA"/>
</dbReference>
<dbReference type="STRING" id="421058.SAMN05421866_0032"/>
<dbReference type="Proteomes" id="UP000184047">
    <property type="component" value="Unassembled WGS sequence"/>
</dbReference>
<organism evidence="2 3">
    <name type="scientific">Chryseobacterium oranimense</name>
    <dbReference type="NCBI Taxonomy" id="421058"/>
    <lineage>
        <taxon>Bacteria</taxon>
        <taxon>Pseudomonadati</taxon>
        <taxon>Bacteroidota</taxon>
        <taxon>Flavobacteriia</taxon>
        <taxon>Flavobacteriales</taxon>
        <taxon>Weeksellaceae</taxon>
        <taxon>Chryseobacterium group</taxon>
        <taxon>Chryseobacterium</taxon>
    </lineage>
</organism>
<dbReference type="Gene3D" id="1.10.530.10">
    <property type="match status" value="1"/>
</dbReference>
<dbReference type="AlphaFoldDB" id="A0A1M5X7K5"/>
<dbReference type="GO" id="GO:0004568">
    <property type="term" value="F:chitinase activity"/>
    <property type="evidence" value="ECO:0007669"/>
    <property type="project" value="InterPro"/>
</dbReference>
<dbReference type="GO" id="GO:0016998">
    <property type="term" value="P:cell wall macromolecule catabolic process"/>
    <property type="evidence" value="ECO:0007669"/>
    <property type="project" value="InterPro"/>
</dbReference>
<dbReference type="OrthoDB" id="3078754at2"/>
<feature type="domain" description="Glycoside hydrolase family 19 catalytic" evidence="1">
    <location>
        <begin position="67"/>
        <end position="117"/>
    </location>
</feature>
<evidence type="ECO:0000259" key="1">
    <source>
        <dbReference type="Pfam" id="PF00182"/>
    </source>
</evidence>
<sequence length="183" mass="21933">MNRKIFFDEYRKTLDPDKSISIQEVKDIDLFLSFYERDIAMYSVSQWAYVFATVYHETGATFHPVREAPKASENWRKMNFRYYPHYGRGYAQLTWEKNYDKYSKKLNIDLVNNPDMTMIPEVAWYILVDGFRTGIFTGKKISDYINDKEKDYRNARRCINGTDRMDLIANYAKEFERILELSN</sequence>